<sequence>MSNTSLVSVLHRLKQVTATGSDSALAGVLGVSPQTLSSWKVRDSIPYAFCIDAAERHAVSLDWLLLGLGSPARTPVTTTEPSATELLELLQGLSPADLQTIRLQVVDKLRLQELERRLDELSAAVPSA</sequence>
<dbReference type="AlphaFoldDB" id="A0A383RV20"/>
<dbReference type="Proteomes" id="UP000263595">
    <property type="component" value="Unassembled WGS sequence"/>
</dbReference>
<dbReference type="OrthoDB" id="7012374at2"/>
<proteinExistence type="predicted"/>
<gene>
    <name evidence="2" type="ORF">CCOS865_03195</name>
</gene>
<keyword evidence="3" id="KW-1185">Reference proteome</keyword>
<dbReference type="EMBL" id="UNOZ01000022">
    <property type="protein sequence ID" value="SYX90927.1"/>
    <property type="molecule type" value="Genomic_DNA"/>
</dbReference>
<protein>
    <submittedName>
        <fullName evidence="2">Transcriptional regulator</fullName>
    </submittedName>
</protein>
<reference evidence="3" key="1">
    <citation type="submission" date="2018-08" db="EMBL/GenBank/DDBJ databases">
        <authorList>
            <person name="Blom J."/>
        </authorList>
    </citation>
    <scope>NUCLEOTIDE SEQUENCE [LARGE SCALE GENOMIC DNA]</scope>
    <source>
        <strain evidence="3">CCOS 865</strain>
    </source>
</reference>
<evidence type="ECO:0000313" key="3">
    <source>
        <dbReference type="Proteomes" id="UP000263595"/>
    </source>
</evidence>
<organism evidence="2 3">
    <name type="scientific">Pseudomonas reidholzensis</name>
    <dbReference type="NCBI Taxonomy" id="1785162"/>
    <lineage>
        <taxon>Bacteria</taxon>
        <taxon>Pseudomonadati</taxon>
        <taxon>Pseudomonadota</taxon>
        <taxon>Gammaproteobacteria</taxon>
        <taxon>Pseudomonadales</taxon>
        <taxon>Pseudomonadaceae</taxon>
        <taxon>Pseudomonas</taxon>
    </lineage>
</organism>
<dbReference type="SUPFAM" id="SSF47413">
    <property type="entry name" value="lambda repressor-like DNA-binding domains"/>
    <property type="match status" value="1"/>
</dbReference>
<dbReference type="GO" id="GO:0045892">
    <property type="term" value="P:negative regulation of DNA-templated transcription"/>
    <property type="evidence" value="ECO:0007669"/>
    <property type="project" value="InterPro"/>
</dbReference>
<evidence type="ECO:0000259" key="1">
    <source>
        <dbReference type="Pfam" id="PF07022"/>
    </source>
</evidence>
<feature type="domain" description="Bacteriophage CI repressor N-terminal" evidence="1">
    <location>
        <begin position="9"/>
        <end position="70"/>
    </location>
</feature>
<dbReference type="InterPro" id="IPR010982">
    <property type="entry name" value="Lambda_DNA-bd_dom_sf"/>
</dbReference>
<name>A0A383RV20_9PSED</name>
<dbReference type="InterPro" id="IPR010744">
    <property type="entry name" value="Phage_CI_N"/>
</dbReference>
<dbReference type="GO" id="GO:0003677">
    <property type="term" value="F:DNA binding"/>
    <property type="evidence" value="ECO:0007669"/>
    <property type="project" value="InterPro"/>
</dbReference>
<dbReference type="Gene3D" id="1.10.260.40">
    <property type="entry name" value="lambda repressor-like DNA-binding domains"/>
    <property type="match status" value="1"/>
</dbReference>
<evidence type="ECO:0000313" key="2">
    <source>
        <dbReference type="EMBL" id="SYX90927.1"/>
    </source>
</evidence>
<dbReference type="RefSeq" id="WP_119142599.1">
    <property type="nucleotide sequence ID" value="NZ_CBCSFL010000076.1"/>
</dbReference>
<accession>A0A383RV20</accession>
<dbReference type="Pfam" id="PF07022">
    <property type="entry name" value="Phage_CI_repr"/>
    <property type="match status" value="1"/>
</dbReference>